<proteinExistence type="predicted"/>
<protein>
    <submittedName>
        <fullName evidence="1">IucA/IucC protein</fullName>
    </submittedName>
</protein>
<dbReference type="Gene3D" id="1.10.150.640">
    <property type="entry name" value="AcsD, thumb domain, helical bundle"/>
    <property type="match status" value="1"/>
</dbReference>
<accession>S6VA92</accession>
<gene>
    <name evidence="1" type="ORF">A244_19956</name>
</gene>
<dbReference type="Gene3D" id="2.30.30.1240">
    <property type="entry name" value="AscD, thumb domain, four stranded beta-sheet"/>
    <property type="match status" value="1"/>
</dbReference>
<dbReference type="EMBL" id="AOKG01001384">
    <property type="protein sequence ID" value="EPN48018.1"/>
    <property type="molecule type" value="Genomic_DNA"/>
</dbReference>
<organism evidence="1 2">
    <name type="scientific">Pseudomonas syringae pv. actinidiae ICMP 18807</name>
    <dbReference type="NCBI Taxonomy" id="1194404"/>
    <lineage>
        <taxon>Bacteria</taxon>
        <taxon>Pseudomonadati</taxon>
        <taxon>Pseudomonadota</taxon>
        <taxon>Gammaproteobacteria</taxon>
        <taxon>Pseudomonadales</taxon>
        <taxon>Pseudomonadaceae</taxon>
        <taxon>Pseudomonas</taxon>
        <taxon>Pseudomonas syringae</taxon>
    </lineage>
</organism>
<dbReference type="InterPro" id="IPR043033">
    <property type="entry name" value="PvsD/AcsD-like_thumb_beta"/>
</dbReference>
<dbReference type="AlphaFoldDB" id="S6VA92"/>
<sequence length="79" mass="8769">MTNTDRTVLSNMVSELATTRALLNCLIKEFALPENCLHYTWPEGMQGIAPGSFVDGGQWKGIPLTISLPNQQQFFVLVD</sequence>
<evidence type="ECO:0000313" key="2">
    <source>
        <dbReference type="Proteomes" id="UP000015729"/>
    </source>
</evidence>
<dbReference type="InterPro" id="IPR043032">
    <property type="entry name" value="PvsD/AcsD-like_thumb_helix"/>
</dbReference>
<evidence type="ECO:0000313" key="1">
    <source>
        <dbReference type="EMBL" id="EPN48018.1"/>
    </source>
</evidence>
<feature type="non-terminal residue" evidence="1">
    <location>
        <position position="79"/>
    </location>
</feature>
<name>S6VA92_PSESF</name>
<dbReference type="Proteomes" id="UP000015729">
    <property type="component" value="Unassembled WGS sequence"/>
</dbReference>
<comment type="caution">
    <text evidence="1">The sequence shown here is derived from an EMBL/GenBank/DDBJ whole genome shotgun (WGS) entry which is preliminary data.</text>
</comment>
<reference evidence="1 2" key="1">
    <citation type="journal article" date="2013" name="PLoS Pathog.">
        <title>Genomic analysis of the Kiwifruit pathogen Pseudomonas syringae pv. actinidiae provides insight into the origins of an emergent plant disease.</title>
        <authorList>
            <person name="McCann H.C."/>
            <person name="Rikkerink E.H."/>
            <person name="Bertels F."/>
            <person name="Fiers M."/>
            <person name="Lu A."/>
            <person name="Rees-George J."/>
            <person name="Andersen M.T."/>
            <person name="Gleave A.P."/>
            <person name="Haubold B."/>
            <person name="Wohlers M.W."/>
            <person name="Guttman D.S."/>
            <person name="Wang P.W."/>
            <person name="Straub C."/>
            <person name="Vanneste J.L."/>
            <person name="Rainey P.B."/>
            <person name="Templeton M.D."/>
        </authorList>
    </citation>
    <scope>NUCLEOTIDE SEQUENCE [LARGE SCALE GENOMIC DNA]</scope>
    <source>
        <strain evidence="1 2">ICMP 18807</strain>
    </source>
</reference>